<comment type="caution">
    <text evidence="2">The sequence shown here is derived from an EMBL/GenBank/DDBJ whole genome shotgun (WGS) entry which is preliminary data.</text>
</comment>
<evidence type="ECO:0000256" key="1">
    <source>
        <dbReference type="SAM" id="Phobius"/>
    </source>
</evidence>
<accession>K1XHP4</accession>
<evidence type="ECO:0000313" key="2">
    <source>
        <dbReference type="EMBL" id="EKD24766.1"/>
    </source>
</evidence>
<protein>
    <submittedName>
        <fullName evidence="2">Uncharacterized protein</fullName>
    </submittedName>
</protein>
<keyword evidence="1" id="KW-0472">Membrane</keyword>
<organism evidence="2">
    <name type="scientific">uncultured bacterium</name>
    <name type="common">gcode 4</name>
    <dbReference type="NCBI Taxonomy" id="1234023"/>
    <lineage>
        <taxon>Bacteria</taxon>
        <taxon>environmental samples</taxon>
    </lineage>
</organism>
<dbReference type="AlphaFoldDB" id="K1XHP4"/>
<keyword evidence="1" id="KW-0812">Transmembrane</keyword>
<feature type="transmembrane region" description="Helical" evidence="1">
    <location>
        <begin position="20"/>
        <end position="40"/>
    </location>
</feature>
<keyword evidence="1" id="KW-1133">Transmembrane helix</keyword>
<reference evidence="2" key="1">
    <citation type="journal article" date="2012" name="Science">
        <title>Fermentation, hydrogen, and sulfur metabolism in multiple uncultivated bacterial phyla.</title>
        <authorList>
            <person name="Wrighton K.C."/>
            <person name="Thomas B.C."/>
            <person name="Sharon I."/>
            <person name="Miller C.S."/>
            <person name="Castelle C.J."/>
            <person name="VerBerkmoes N.C."/>
            <person name="Wilkins M.J."/>
            <person name="Hettich R.L."/>
            <person name="Lipton M.S."/>
            <person name="Williams K.H."/>
            <person name="Long P.E."/>
            <person name="Banfield J.F."/>
        </authorList>
    </citation>
    <scope>NUCLEOTIDE SEQUENCE [LARGE SCALE GENOMIC DNA]</scope>
</reference>
<proteinExistence type="predicted"/>
<sequence>MNDIQTKIINKYKKISGFIFHYLIFFVALIIALFIFQRVISQSATINVFQTNDNLLIQKTRLIAEFNKFLKQDVKNNDLVIYVLQGDFQTEQGFIKSVSNLISYKWFVVPKYFYMYNTLPVKPMSYFSGGKYDTSELENFVNIFVFTKKISVNKPFTRVQLPLSKTLMEDFNLGCISESKISSITCNHYLNNFLDSFFVYTLALDYPGLKNIFDAIKNNANQKERFCGWLSKYLLYANDQNDAIKELFGLCGQDYEDLFKRTATFMEIQKTLENQTFEKISYKDTLLNAYKLLSYQQQIYQDFLINRTDTYKIASYLDFVRELSKNNTIEPFYTDEIYRYNNKYLSLTLEKIAYQSSVSQQNIWGNKIASLLTTITTLNEWEPMLGFSGLNTEIQNKTLIVEQEANTWVNITISLAEKIQKKLQSISYLTIEKQTISDTTIDIVGYLKFFSPDKNETIKTHIIMDYKNDMLLVQSIDLQNKPEINDVIKNLLLIQNFSIGELYSYISKNLVFYGQTNAPINAATDLCPWLKTIQNITLVTCTNTGVTIDQNTIRYEFALNNGGVANITLSDKTLENLIKTSYSTIIWNSYSLLDTIQAILMYKATTQVHQGTTNAIVVFEKIQHYLWIKANDIADNNWTILVDITLGWINFIVNYTLSTNTLGPWYFKDIRINNKPYLIQNLNLPLDDAHQNSINSFVIDPLTAIKKADLTARQNYNAF</sequence>
<feature type="non-terminal residue" evidence="2">
    <location>
        <position position="719"/>
    </location>
</feature>
<gene>
    <name evidence="2" type="ORF">ACD_80C00162G0001</name>
</gene>
<name>K1XHP4_9BACT</name>
<dbReference type="EMBL" id="AMFJ01036169">
    <property type="protein sequence ID" value="EKD24766.1"/>
    <property type="molecule type" value="Genomic_DNA"/>
</dbReference>